<dbReference type="GO" id="GO:0015095">
    <property type="term" value="F:magnesium ion transmembrane transporter activity"/>
    <property type="evidence" value="ECO:0007669"/>
    <property type="project" value="InterPro"/>
</dbReference>
<evidence type="ECO:0000313" key="6">
    <source>
        <dbReference type="EMBL" id="KAF0697479.1"/>
    </source>
</evidence>
<evidence type="ECO:0000313" key="7">
    <source>
        <dbReference type="EMBL" id="VFT88692.1"/>
    </source>
</evidence>
<feature type="transmembrane region" description="Helical" evidence="5">
    <location>
        <begin position="167"/>
        <end position="193"/>
    </location>
</feature>
<feature type="transmembrane region" description="Helical" evidence="5">
    <location>
        <begin position="243"/>
        <end position="263"/>
    </location>
</feature>
<protein>
    <submittedName>
        <fullName evidence="7">Aste57867_11837 protein</fullName>
    </submittedName>
</protein>
<feature type="transmembrane region" description="Helical" evidence="5">
    <location>
        <begin position="99"/>
        <end position="120"/>
    </location>
</feature>
<dbReference type="PANTHER" id="PTHR12570">
    <property type="match status" value="1"/>
</dbReference>
<organism evidence="7 8">
    <name type="scientific">Aphanomyces stellatus</name>
    <dbReference type="NCBI Taxonomy" id="120398"/>
    <lineage>
        <taxon>Eukaryota</taxon>
        <taxon>Sar</taxon>
        <taxon>Stramenopiles</taxon>
        <taxon>Oomycota</taxon>
        <taxon>Saprolegniomycetes</taxon>
        <taxon>Saprolegniales</taxon>
        <taxon>Verrucalvaceae</taxon>
        <taxon>Aphanomyces</taxon>
    </lineage>
</organism>
<dbReference type="InterPro" id="IPR037185">
    <property type="entry name" value="EmrE-like"/>
</dbReference>
<evidence type="ECO:0000256" key="3">
    <source>
        <dbReference type="ARBA" id="ARBA00022989"/>
    </source>
</evidence>
<evidence type="ECO:0000256" key="2">
    <source>
        <dbReference type="ARBA" id="ARBA00022692"/>
    </source>
</evidence>
<dbReference type="Pfam" id="PF05653">
    <property type="entry name" value="Mg_trans_NIPA"/>
    <property type="match status" value="1"/>
</dbReference>
<feature type="transmembrane region" description="Helical" evidence="5">
    <location>
        <begin position="129"/>
        <end position="147"/>
    </location>
</feature>
<accession>A0A485KU18</accession>
<reference evidence="7 8" key="1">
    <citation type="submission" date="2019-03" db="EMBL/GenBank/DDBJ databases">
        <authorList>
            <person name="Gaulin E."/>
            <person name="Dumas B."/>
        </authorList>
    </citation>
    <scope>NUCLEOTIDE SEQUENCE [LARGE SCALE GENOMIC DNA]</scope>
    <source>
        <strain evidence="7">CBS 568.67</strain>
    </source>
</reference>
<feature type="transmembrane region" description="Helical" evidence="5">
    <location>
        <begin position="72"/>
        <end position="93"/>
    </location>
</feature>
<dbReference type="PANTHER" id="PTHR12570:SF9">
    <property type="entry name" value="MAGNESIUM TRANSPORTER NIPA8-RELATED"/>
    <property type="match status" value="1"/>
</dbReference>
<comment type="subcellular location">
    <subcellularLocation>
        <location evidence="1">Membrane</location>
        <topology evidence="1">Multi-pass membrane protein</topology>
    </subcellularLocation>
</comment>
<dbReference type="EMBL" id="VJMH01005315">
    <property type="protein sequence ID" value="KAF0697479.1"/>
    <property type="molecule type" value="Genomic_DNA"/>
</dbReference>
<keyword evidence="3 5" id="KW-1133">Transmembrane helix</keyword>
<gene>
    <name evidence="7" type="primary">Aste57867_11837</name>
    <name evidence="6" type="ORF">As57867_011792</name>
    <name evidence="7" type="ORF">ASTE57867_11837</name>
</gene>
<dbReference type="Proteomes" id="UP000332933">
    <property type="component" value="Unassembled WGS sequence"/>
</dbReference>
<evidence type="ECO:0000256" key="5">
    <source>
        <dbReference type="SAM" id="Phobius"/>
    </source>
</evidence>
<keyword evidence="2 5" id="KW-0812">Transmembrane</keyword>
<dbReference type="OrthoDB" id="165382at2759"/>
<dbReference type="AlphaFoldDB" id="A0A485KU18"/>
<evidence type="ECO:0000313" key="8">
    <source>
        <dbReference type="Proteomes" id="UP000332933"/>
    </source>
</evidence>
<keyword evidence="4 5" id="KW-0472">Membrane</keyword>
<dbReference type="SUPFAM" id="SSF103481">
    <property type="entry name" value="Multidrug resistance efflux transporter EmrE"/>
    <property type="match status" value="1"/>
</dbReference>
<feature type="transmembrane region" description="Helical" evidence="5">
    <location>
        <begin position="303"/>
        <end position="323"/>
    </location>
</feature>
<dbReference type="InterPro" id="IPR008521">
    <property type="entry name" value="Mg_trans_NIPA"/>
</dbReference>
<dbReference type="Gene3D" id="1.10.3730.20">
    <property type="match status" value="1"/>
</dbReference>
<dbReference type="EMBL" id="CAADRA010005336">
    <property type="protein sequence ID" value="VFT88692.1"/>
    <property type="molecule type" value="Genomic_DNA"/>
</dbReference>
<reference evidence="6" key="2">
    <citation type="submission" date="2019-06" db="EMBL/GenBank/DDBJ databases">
        <title>Genomics analysis of Aphanomyces spp. identifies a new class of oomycete effector associated with host adaptation.</title>
        <authorList>
            <person name="Gaulin E."/>
        </authorList>
    </citation>
    <scope>NUCLEOTIDE SEQUENCE</scope>
    <source>
        <strain evidence="6">CBS 578.67</strain>
    </source>
</reference>
<feature type="transmembrane region" description="Helical" evidence="5">
    <location>
        <begin position="275"/>
        <end position="297"/>
    </location>
</feature>
<evidence type="ECO:0000256" key="4">
    <source>
        <dbReference type="ARBA" id="ARBA00023136"/>
    </source>
</evidence>
<evidence type="ECO:0000256" key="1">
    <source>
        <dbReference type="ARBA" id="ARBA00004141"/>
    </source>
</evidence>
<sequence>MQSLSGHMHPDFGTPAAPNDIPARDMVDLLGWPLGLSLSFIASIVGVLGKVMLKLSFRPGPLLSVQSAESKCWWGTGMLLIVVVNPVLCIAALKFAPQSLLSPMGGMCVVWNTVFSPTILHEILRPRDILGAAIIFVGCIVVGVVGSHETHDIPLDQLASHFTSAPFLVYLSLFVLLLVFLTRQAVPAMLMAWDGDDPTNSYTSVWCRASLASLAGSISGQMFCLCALLRLTKNHAQDVLTSPLVYVVAAAALAIALTGLYLLNMALKLYDALFVIYIYEATLLVGGAISGICFFGDMQSLELWHWIVYGVGVALIVVGICVISHGERHRGGGGPVYIDDLHAVKQTLL</sequence>
<dbReference type="GO" id="GO:0016020">
    <property type="term" value="C:membrane"/>
    <property type="evidence" value="ECO:0007669"/>
    <property type="project" value="UniProtKB-SubCell"/>
</dbReference>
<keyword evidence="8" id="KW-1185">Reference proteome</keyword>
<feature type="transmembrane region" description="Helical" evidence="5">
    <location>
        <begin position="29"/>
        <end position="51"/>
    </location>
</feature>
<name>A0A485KU18_9STRA</name>
<feature type="transmembrane region" description="Helical" evidence="5">
    <location>
        <begin position="205"/>
        <end position="231"/>
    </location>
</feature>
<proteinExistence type="predicted"/>